<feature type="transmembrane region" description="Helical" evidence="5">
    <location>
        <begin position="434"/>
        <end position="452"/>
    </location>
</feature>
<dbReference type="STRING" id="52689.AKG39_02945"/>
<feature type="transmembrane region" description="Helical" evidence="5">
    <location>
        <begin position="32"/>
        <end position="51"/>
    </location>
</feature>
<dbReference type="PANTHER" id="PTHR37422:SF13">
    <property type="entry name" value="LIPOPOLYSACCHARIDE BIOSYNTHESIS PROTEIN PA4999-RELATED"/>
    <property type="match status" value="1"/>
</dbReference>
<dbReference type="RefSeq" id="WP_050738864.1">
    <property type="nucleotide sequence ID" value="NZ_LGYO01000007.1"/>
</dbReference>
<feature type="transmembrane region" description="Helical" evidence="5">
    <location>
        <begin position="100"/>
        <end position="120"/>
    </location>
</feature>
<keyword evidence="8" id="KW-1185">Reference proteome</keyword>
<feature type="domain" description="O-antigen ligase-related" evidence="6">
    <location>
        <begin position="244"/>
        <end position="413"/>
    </location>
</feature>
<evidence type="ECO:0000256" key="3">
    <source>
        <dbReference type="ARBA" id="ARBA00022989"/>
    </source>
</evidence>
<dbReference type="Proteomes" id="UP000036873">
    <property type="component" value="Unassembled WGS sequence"/>
</dbReference>
<comment type="subcellular location">
    <subcellularLocation>
        <location evidence="1">Membrane</location>
        <topology evidence="1">Multi-pass membrane protein</topology>
    </subcellularLocation>
</comment>
<evidence type="ECO:0000313" key="7">
    <source>
        <dbReference type="EMBL" id="KNZ43123.1"/>
    </source>
</evidence>
<feature type="transmembrane region" description="Helical" evidence="5">
    <location>
        <begin position="213"/>
        <end position="230"/>
    </location>
</feature>
<evidence type="ECO:0000259" key="6">
    <source>
        <dbReference type="Pfam" id="PF04932"/>
    </source>
</evidence>
<dbReference type="InterPro" id="IPR051533">
    <property type="entry name" value="WaaL-like"/>
</dbReference>
<keyword evidence="2 5" id="KW-0812">Transmembrane</keyword>
<feature type="transmembrane region" description="Helical" evidence="5">
    <location>
        <begin position="235"/>
        <end position="253"/>
    </location>
</feature>
<evidence type="ECO:0000256" key="2">
    <source>
        <dbReference type="ARBA" id="ARBA00022692"/>
    </source>
</evidence>
<sequence>MKNPVINYEKLRNAKSLAEVLAQVPESIFEGILFYLLAFFCVSPLVMLLLLNLEITFFNPYLLVLQIGYVATIFTMLLAYKRSCEKSQKESKRECLINNLHFIFLGTLLFWAILSTLFSSDMQLSFFGDYYRKEGLLTMGAYAGIFTGMLSIHSEQLKHRIIRVFVFSAVVLGAVVTLQYLGFPIKSVVYQFGVNDDKPFILWAGIFHNINHYGYYLSIAVMAAGGLFIFETRKIGIFISGFWFVLLAGVLVANNTFGSYLGVLAALFILTVVYIYRKEKVKRIFLLLVLFLGVSLLVNSAMGSVAKNFAVLAVDVKNIVQVAGETNGDQQQAEALTLTEDEKKSNDLANRAGSGRWRLWVGAVQIIKENPLFGTGPDNLATAYEEMGIAWDRPHNEFLQIGASMGIPALIFYSLALGFGFWKALRHLKELSPATIIACGACTGYLISALFGNTMYYTYPYFLIFLAIAFSKTPMEGSYEPYQKL</sequence>
<keyword evidence="3 5" id="KW-1133">Transmembrane helix</keyword>
<evidence type="ECO:0000256" key="5">
    <source>
        <dbReference type="SAM" id="Phobius"/>
    </source>
</evidence>
<gene>
    <name evidence="7" type="ORF">AKG39_02945</name>
</gene>
<feature type="transmembrane region" description="Helical" evidence="5">
    <location>
        <begin position="259"/>
        <end position="277"/>
    </location>
</feature>
<feature type="transmembrane region" description="Helical" evidence="5">
    <location>
        <begin position="164"/>
        <end position="183"/>
    </location>
</feature>
<dbReference type="GO" id="GO:0016020">
    <property type="term" value="C:membrane"/>
    <property type="evidence" value="ECO:0007669"/>
    <property type="project" value="UniProtKB-SubCell"/>
</dbReference>
<dbReference type="InterPro" id="IPR007016">
    <property type="entry name" value="O-antigen_ligase-rel_domated"/>
</dbReference>
<organism evidence="7 8">
    <name type="scientific">Acetobacterium bakii</name>
    <dbReference type="NCBI Taxonomy" id="52689"/>
    <lineage>
        <taxon>Bacteria</taxon>
        <taxon>Bacillati</taxon>
        <taxon>Bacillota</taxon>
        <taxon>Clostridia</taxon>
        <taxon>Eubacteriales</taxon>
        <taxon>Eubacteriaceae</taxon>
        <taxon>Acetobacterium</taxon>
    </lineage>
</organism>
<keyword evidence="4 5" id="KW-0472">Membrane</keyword>
<dbReference type="PANTHER" id="PTHR37422">
    <property type="entry name" value="TEICHURONIC ACID BIOSYNTHESIS PROTEIN TUAE"/>
    <property type="match status" value="1"/>
</dbReference>
<feature type="transmembrane region" description="Helical" evidence="5">
    <location>
        <begin position="401"/>
        <end position="422"/>
    </location>
</feature>
<evidence type="ECO:0000256" key="1">
    <source>
        <dbReference type="ARBA" id="ARBA00004141"/>
    </source>
</evidence>
<feature type="transmembrane region" description="Helical" evidence="5">
    <location>
        <begin position="284"/>
        <end position="302"/>
    </location>
</feature>
<evidence type="ECO:0000256" key="4">
    <source>
        <dbReference type="ARBA" id="ARBA00023136"/>
    </source>
</evidence>
<evidence type="ECO:0000313" key="8">
    <source>
        <dbReference type="Proteomes" id="UP000036873"/>
    </source>
</evidence>
<protein>
    <recommendedName>
        <fullName evidence="6">O-antigen ligase-related domain-containing protein</fullName>
    </recommendedName>
</protein>
<dbReference type="EMBL" id="LGYO01000007">
    <property type="protein sequence ID" value="KNZ43123.1"/>
    <property type="molecule type" value="Genomic_DNA"/>
</dbReference>
<feature type="transmembrane region" description="Helical" evidence="5">
    <location>
        <begin position="57"/>
        <end position="80"/>
    </location>
</feature>
<dbReference type="Pfam" id="PF04932">
    <property type="entry name" value="Wzy_C"/>
    <property type="match status" value="1"/>
</dbReference>
<comment type="caution">
    <text evidence="7">The sequence shown here is derived from an EMBL/GenBank/DDBJ whole genome shotgun (WGS) entry which is preliminary data.</text>
</comment>
<reference evidence="8" key="1">
    <citation type="submission" date="2015-07" db="EMBL/GenBank/DDBJ databases">
        <title>Draft genome sequence of Acetobacterium bakii DSM 8293, a potential psychrophilic chemical producer through syngas fermentation.</title>
        <authorList>
            <person name="Song Y."/>
            <person name="Hwang S."/>
            <person name="Cho B.-K."/>
        </authorList>
    </citation>
    <scope>NUCLEOTIDE SEQUENCE [LARGE SCALE GENOMIC DNA]</scope>
    <source>
        <strain evidence="8">DSM 8239</strain>
    </source>
</reference>
<feature type="transmembrane region" description="Helical" evidence="5">
    <location>
        <begin position="135"/>
        <end position="152"/>
    </location>
</feature>
<name>A0A0L6U3M4_9FIRM</name>
<proteinExistence type="predicted"/>
<dbReference type="AlphaFoldDB" id="A0A0L6U3M4"/>
<accession>A0A0L6U3M4</accession>